<evidence type="ECO:0000313" key="7">
    <source>
        <dbReference type="Proteomes" id="UP000093000"/>
    </source>
</evidence>
<accession>A0A1C7N6Y7</accession>
<feature type="compositionally biased region" description="Basic and acidic residues" evidence="5">
    <location>
        <begin position="251"/>
        <end position="260"/>
    </location>
</feature>
<dbReference type="InterPro" id="IPR041247">
    <property type="entry name" value="Rad52_fam"/>
</dbReference>
<proteinExistence type="inferred from homology"/>
<dbReference type="FunFam" id="3.30.390.80:FF:000001">
    <property type="entry name" value="DNA repair protein RAD52 homolog"/>
    <property type="match status" value="1"/>
</dbReference>
<dbReference type="GO" id="GO:0045002">
    <property type="term" value="P:double-strand break repair via single-strand annealing"/>
    <property type="evidence" value="ECO:0007669"/>
    <property type="project" value="TreeGrafter"/>
</dbReference>
<reference evidence="6 7" key="1">
    <citation type="submission" date="2016-03" db="EMBL/GenBank/DDBJ databases">
        <title>Choanephora cucurbitarum.</title>
        <authorList>
            <person name="Min B."/>
            <person name="Park H."/>
            <person name="Park J.-H."/>
            <person name="Shin H.-D."/>
            <person name="Choi I.-G."/>
        </authorList>
    </citation>
    <scope>NUCLEOTIDE SEQUENCE [LARGE SCALE GENOMIC DNA]</scope>
    <source>
        <strain evidence="6 7">KUS-F28377</strain>
    </source>
</reference>
<keyword evidence="2" id="KW-0227">DNA damage</keyword>
<dbReference type="GO" id="GO:0003697">
    <property type="term" value="F:single-stranded DNA binding"/>
    <property type="evidence" value="ECO:0007669"/>
    <property type="project" value="UniProtKB-ARBA"/>
</dbReference>
<dbReference type="InterPro" id="IPR007232">
    <property type="entry name" value="Rad52_Rad59_Rad22"/>
</dbReference>
<sequence length="345" mass="39191">MKEEPFSAEEHRHISEQLQKNLGPEWLNQRTGPNGKLTYIEGKTAINIANEIFGFNGWSSEIKDTTVDFVDISPEGRVNIGVSVTIKITLKDGTFHEDVGYGSSENARSKASAFEKARKQAVTDATKRALRSFGNALGNCLYDKVYLNSIGQMAKPQIKFTPLGLYRHDQFDSKKKDQLQIQQQAEQQRHQQQIENQRQRQRMIENQQCKQPTQIKQEQPSTHHIKLSSNTHNKSNGNHSNHANNNQHTNAHTDEDDRPHYLLPEDSFSYEGDDEFFVQMIQAEDELELGLSVKDDVEDPNSASVMPVTKSPESPKSLPDTIGGKREPPLSDPHHQIEKRQRVSQ</sequence>
<feature type="region of interest" description="Disordered" evidence="5">
    <location>
        <begin position="292"/>
        <end position="345"/>
    </location>
</feature>
<dbReference type="OrthoDB" id="206565at2759"/>
<dbReference type="PANTHER" id="PTHR12132:SF1">
    <property type="entry name" value="DNA REPAIR PROTEIN RAD52 HOMOLOG"/>
    <property type="match status" value="1"/>
</dbReference>
<organism evidence="6 7">
    <name type="scientific">Choanephora cucurbitarum</name>
    <dbReference type="NCBI Taxonomy" id="101091"/>
    <lineage>
        <taxon>Eukaryota</taxon>
        <taxon>Fungi</taxon>
        <taxon>Fungi incertae sedis</taxon>
        <taxon>Mucoromycota</taxon>
        <taxon>Mucoromycotina</taxon>
        <taxon>Mucoromycetes</taxon>
        <taxon>Mucorales</taxon>
        <taxon>Mucorineae</taxon>
        <taxon>Choanephoraceae</taxon>
        <taxon>Choanephoroideae</taxon>
        <taxon>Choanephora</taxon>
    </lineage>
</organism>
<gene>
    <name evidence="6" type="primary">rad22</name>
    <name evidence="6" type="ORF">A0J61_07185</name>
</gene>
<dbReference type="GO" id="GO:0005634">
    <property type="term" value="C:nucleus"/>
    <property type="evidence" value="ECO:0007669"/>
    <property type="project" value="TreeGrafter"/>
</dbReference>
<dbReference type="GO" id="GO:0006312">
    <property type="term" value="P:mitotic recombination"/>
    <property type="evidence" value="ECO:0007669"/>
    <property type="project" value="TreeGrafter"/>
</dbReference>
<dbReference type="EMBL" id="LUGH01000472">
    <property type="protein sequence ID" value="OBZ84768.1"/>
    <property type="molecule type" value="Genomic_DNA"/>
</dbReference>
<keyword evidence="4" id="KW-0234">DNA repair</keyword>
<dbReference type="AlphaFoldDB" id="A0A1C7N6Y7"/>
<feature type="compositionally biased region" description="Polar residues" evidence="5">
    <location>
        <begin position="209"/>
        <end position="222"/>
    </location>
</feature>
<dbReference type="PANTHER" id="PTHR12132">
    <property type="entry name" value="DNA REPAIR AND RECOMBINATION PROTEIN RAD52, RAD59"/>
    <property type="match status" value="1"/>
</dbReference>
<dbReference type="GO" id="GO:0000724">
    <property type="term" value="P:double-strand break repair via homologous recombination"/>
    <property type="evidence" value="ECO:0007669"/>
    <property type="project" value="UniProtKB-ARBA"/>
</dbReference>
<comment type="caution">
    <text evidence="6">The sequence shown here is derived from an EMBL/GenBank/DDBJ whole genome shotgun (WGS) entry which is preliminary data.</text>
</comment>
<keyword evidence="3" id="KW-0233">DNA recombination</keyword>
<dbReference type="Proteomes" id="UP000093000">
    <property type="component" value="Unassembled WGS sequence"/>
</dbReference>
<dbReference type="STRING" id="101091.A0A1C7N6Y7"/>
<evidence type="ECO:0000313" key="6">
    <source>
        <dbReference type="EMBL" id="OBZ84768.1"/>
    </source>
</evidence>
<feature type="compositionally biased region" description="Low complexity" evidence="5">
    <location>
        <begin position="228"/>
        <end position="250"/>
    </location>
</feature>
<comment type="similarity">
    <text evidence="1">Belongs to the RAD52 family.</text>
</comment>
<dbReference type="Gene3D" id="3.30.390.80">
    <property type="entry name" value="DNA repair protein Rad52/59/22"/>
    <property type="match status" value="1"/>
</dbReference>
<protein>
    <submittedName>
        <fullName evidence="6">DNA repair and recombination protein rad22</fullName>
    </submittedName>
</protein>
<evidence type="ECO:0000256" key="3">
    <source>
        <dbReference type="ARBA" id="ARBA00023172"/>
    </source>
</evidence>
<feature type="region of interest" description="Disordered" evidence="5">
    <location>
        <begin position="174"/>
        <end position="268"/>
    </location>
</feature>
<dbReference type="Pfam" id="PF04098">
    <property type="entry name" value="Rad52_Rad22"/>
    <property type="match status" value="1"/>
</dbReference>
<evidence type="ECO:0000256" key="2">
    <source>
        <dbReference type="ARBA" id="ARBA00022763"/>
    </source>
</evidence>
<dbReference type="InterPro" id="IPR042525">
    <property type="entry name" value="Rad52_Rad59_Rad22_sf"/>
</dbReference>
<name>A0A1C7N6Y7_9FUNG</name>
<evidence type="ECO:0000256" key="1">
    <source>
        <dbReference type="ARBA" id="ARBA00006638"/>
    </source>
</evidence>
<feature type="compositionally biased region" description="Low complexity" evidence="5">
    <location>
        <begin position="179"/>
        <end position="196"/>
    </location>
</feature>
<dbReference type="InParanoid" id="A0A1C7N6Y7"/>
<feature type="compositionally biased region" description="Basic and acidic residues" evidence="5">
    <location>
        <begin position="323"/>
        <end position="345"/>
    </location>
</feature>
<dbReference type="SUPFAM" id="SSF54768">
    <property type="entry name" value="dsRNA-binding domain-like"/>
    <property type="match status" value="1"/>
</dbReference>
<evidence type="ECO:0000256" key="4">
    <source>
        <dbReference type="ARBA" id="ARBA00023204"/>
    </source>
</evidence>
<evidence type="ECO:0000256" key="5">
    <source>
        <dbReference type="SAM" id="MobiDB-lite"/>
    </source>
</evidence>
<keyword evidence="7" id="KW-1185">Reference proteome</keyword>